<protein>
    <submittedName>
        <fullName evidence="2">Uridine kinase</fullName>
        <ecNumber evidence="2">2.7.1.48</ecNumber>
    </submittedName>
</protein>
<dbReference type="AlphaFoldDB" id="A0A6N2U713"/>
<dbReference type="Gene3D" id="3.40.50.300">
    <property type="entry name" value="P-loop containing nucleotide triphosphate hydrolases"/>
    <property type="match status" value="1"/>
</dbReference>
<dbReference type="InterPro" id="IPR003593">
    <property type="entry name" value="AAA+_ATPase"/>
</dbReference>
<feature type="domain" description="AAA+ ATPase" evidence="1">
    <location>
        <begin position="277"/>
        <end position="438"/>
    </location>
</feature>
<dbReference type="InterPro" id="IPR027417">
    <property type="entry name" value="P-loop_NTPase"/>
</dbReference>
<keyword evidence="2" id="KW-0808">Transferase</keyword>
<dbReference type="SUPFAM" id="SSF55186">
    <property type="entry name" value="ThrRS/AlaRS common domain"/>
    <property type="match status" value="1"/>
</dbReference>
<reference evidence="2" key="1">
    <citation type="submission" date="2019-11" db="EMBL/GenBank/DDBJ databases">
        <authorList>
            <person name="Feng L."/>
        </authorList>
    </citation>
    <scope>NUCLEOTIDE SEQUENCE</scope>
    <source>
        <strain evidence="2">AvaginalisLFYP127</strain>
    </source>
</reference>
<evidence type="ECO:0000259" key="1">
    <source>
        <dbReference type="SMART" id="SM00382"/>
    </source>
</evidence>
<dbReference type="GO" id="GO:0005524">
    <property type="term" value="F:ATP binding"/>
    <property type="evidence" value="ECO:0007669"/>
    <property type="project" value="InterPro"/>
</dbReference>
<dbReference type="Gene3D" id="3.30.980.10">
    <property type="entry name" value="Threonyl-trna Synthetase, Chain A, domain 2"/>
    <property type="match status" value="1"/>
</dbReference>
<dbReference type="EMBL" id="CACRSW010000029">
    <property type="protein sequence ID" value="VYT13327.1"/>
    <property type="molecule type" value="Genomic_DNA"/>
</dbReference>
<evidence type="ECO:0000313" key="2">
    <source>
        <dbReference type="EMBL" id="VYT13327.1"/>
    </source>
</evidence>
<keyword evidence="2" id="KW-0418">Kinase</keyword>
<dbReference type="CDD" id="cd02028">
    <property type="entry name" value="UMPK_like"/>
    <property type="match status" value="1"/>
</dbReference>
<dbReference type="SUPFAM" id="SSF52540">
    <property type="entry name" value="P-loop containing nucleoside triphosphate hydrolases"/>
    <property type="match status" value="1"/>
</dbReference>
<organism evidence="2">
    <name type="scientific">Anaerococcus vaginalis</name>
    <dbReference type="NCBI Taxonomy" id="33037"/>
    <lineage>
        <taxon>Bacteria</taxon>
        <taxon>Bacillati</taxon>
        <taxon>Bacillota</taxon>
        <taxon>Tissierellia</taxon>
        <taxon>Tissierellales</taxon>
        <taxon>Peptoniphilaceae</taxon>
        <taxon>Anaerococcus</taxon>
    </lineage>
</organism>
<dbReference type="EC" id="2.7.1.48" evidence="2"/>
<proteinExistence type="predicted"/>
<dbReference type="GO" id="GO:0004849">
    <property type="term" value="F:uridine kinase activity"/>
    <property type="evidence" value="ECO:0007669"/>
    <property type="project" value="UniProtKB-EC"/>
</dbReference>
<gene>
    <name evidence="2" type="primary">udk_2</name>
    <name evidence="2" type="ORF">AVLFYP127_00967</name>
</gene>
<dbReference type="InterPro" id="IPR018163">
    <property type="entry name" value="Thr/Ala-tRNA-synth_IIc_edit"/>
</dbReference>
<dbReference type="SMART" id="SM00382">
    <property type="entry name" value="AAA"/>
    <property type="match status" value="1"/>
</dbReference>
<dbReference type="InterPro" id="IPR006083">
    <property type="entry name" value="PRK/URK"/>
</dbReference>
<name>A0A6N2U713_9FIRM</name>
<dbReference type="PANTHER" id="PTHR10285">
    <property type="entry name" value="URIDINE KINASE"/>
    <property type="match status" value="1"/>
</dbReference>
<accession>A0A6N2U713</accession>
<dbReference type="Pfam" id="PF00485">
    <property type="entry name" value="PRK"/>
    <property type="match status" value="1"/>
</dbReference>
<dbReference type="RefSeq" id="WP_156329361.1">
    <property type="nucleotide sequence ID" value="NZ_CACRSW010000029.1"/>
</dbReference>
<sequence>MEILLNDEFLKTNKKFLYEIIKEKYPNNFKDYILANVNGKIVDLNYKIFQDDKIDLIKKYTHIANLSYESTIALICMLAIEKIYKYKKVNIEYSVNNCLYLSVENFKILHKDIEKIKKEMENLIKEDFPIVKKTYKKTDALKIFKENDDLDKYNLLNSLDLNEINIYDVKDKFYFFTNYLCPKSSWIEDFDIIYYHPGILINYKKSENSKLLDFKEQINIPKIYERSKRWTNLLGINFASDLNELVINDKIESLVNVNETYYNNQLNKCAKDIIANNMNIVMLAGPSSSGKTTTAKKLAIQLAVLGKDAYVISTDDYFVDRNKTPLDENGNKDFESIDAIDLHSLNEDLLDLLEGKEVILPSFNFIKGIRTLSNKKIKMKENTILIIEGIHALNPKLTDYIPEKNKYKIYVSVLTGINIDSTNRISSTETRLIRRIVRDNKYRGYDTLETLKSWDKVKLGEQKYIFPYQNRADFYVDSSLIYEYNALKKYAIECFKQVSKNSKYYYMVDRLENILSYFVEIENTKIIDDHSILREFIGEDND</sequence>